<dbReference type="Gene3D" id="3.40.630.30">
    <property type="match status" value="1"/>
</dbReference>
<keyword evidence="5" id="KW-1185">Reference proteome</keyword>
<dbReference type="InterPro" id="IPR000182">
    <property type="entry name" value="GNAT_dom"/>
</dbReference>
<feature type="domain" description="N-acetyltransferase" evidence="3">
    <location>
        <begin position="2"/>
        <end position="166"/>
    </location>
</feature>
<dbReference type="CDD" id="cd04301">
    <property type="entry name" value="NAT_SF"/>
    <property type="match status" value="1"/>
</dbReference>
<name>A0A231UUJ7_9HYPH</name>
<accession>A0A231UUJ7</accession>
<dbReference type="PANTHER" id="PTHR43877">
    <property type="entry name" value="AMINOALKYLPHOSPHONATE N-ACETYLTRANSFERASE-RELATED-RELATED"/>
    <property type="match status" value="1"/>
</dbReference>
<keyword evidence="1 4" id="KW-0808">Transferase</keyword>
<dbReference type="InterPro" id="IPR016181">
    <property type="entry name" value="Acyl_CoA_acyltransferase"/>
</dbReference>
<evidence type="ECO:0000256" key="1">
    <source>
        <dbReference type="ARBA" id="ARBA00022679"/>
    </source>
</evidence>
<dbReference type="Proteomes" id="UP000215405">
    <property type="component" value="Unassembled WGS sequence"/>
</dbReference>
<dbReference type="Pfam" id="PF00583">
    <property type="entry name" value="Acetyltransf_1"/>
    <property type="match status" value="1"/>
</dbReference>
<comment type="caution">
    <text evidence="4">The sequence shown here is derived from an EMBL/GenBank/DDBJ whole genome shotgun (WGS) entry which is preliminary data.</text>
</comment>
<dbReference type="AlphaFoldDB" id="A0A231UUJ7"/>
<evidence type="ECO:0000259" key="3">
    <source>
        <dbReference type="PROSITE" id="PS51186"/>
    </source>
</evidence>
<gene>
    <name evidence="4" type="ORF">B7H23_13545</name>
</gene>
<sequence>MMWIRTVDPNDIPAIQALLARTWHATYDDIYGRERVAALTANWHSQPALRKRLNKPYSEFVIADDGEDILGVAFASMGDGGDDRTAFLHQLYVNPDVQGRGAGTALLIEMESAFPAAGRMRLEVEEANEKAIAFYRKQGYAQIDRTENCGVKDSGIPALIMEKTLG</sequence>
<evidence type="ECO:0000256" key="2">
    <source>
        <dbReference type="ARBA" id="ARBA00023315"/>
    </source>
</evidence>
<reference evidence="5" key="1">
    <citation type="journal article" date="2017" name="Int. J. Syst. Evol. Microbiol.">
        <title>Notoacmeibacter marinus gen. nov., sp. nov., isolated from the gut of a limpet and proposal of Notoacmeibacteraceae fam. nov. in the order Rhizobiales of the class Alphaproteobacteria.</title>
        <authorList>
            <person name="Huang Z."/>
            <person name="Guo F."/>
            <person name="Lai Q."/>
        </authorList>
    </citation>
    <scope>NUCLEOTIDE SEQUENCE [LARGE SCALE GENOMIC DNA]</scope>
    <source>
        <strain evidence="5">XMTR2A4</strain>
    </source>
</reference>
<evidence type="ECO:0000313" key="5">
    <source>
        <dbReference type="Proteomes" id="UP000215405"/>
    </source>
</evidence>
<proteinExistence type="predicted"/>
<dbReference type="SUPFAM" id="SSF55729">
    <property type="entry name" value="Acyl-CoA N-acyltransferases (Nat)"/>
    <property type="match status" value="1"/>
</dbReference>
<organism evidence="4 5">
    <name type="scientific">Notoacmeibacter marinus</name>
    <dbReference type="NCBI Taxonomy" id="1876515"/>
    <lineage>
        <taxon>Bacteria</taxon>
        <taxon>Pseudomonadati</taxon>
        <taxon>Pseudomonadota</taxon>
        <taxon>Alphaproteobacteria</taxon>
        <taxon>Hyphomicrobiales</taxon>
        <taxon>Notoacmeibacteraceae</taxon>
        <taxon>Notoacmeibacter</taxon>
    </lineage>
</organism>
<dbReference type="InterPro" id="IPR050832">
    <property type="entry name" value="Bact_Acetyltransf"/>
</dbReference>
<keyword evidence="2" id="KW-0012">Acyltransferase</keyword>
<dbReference type="RefSeq" id="WP_173861926.1">
    <property type="nucleotide sequence ID" value="NZ_NBYO01000003.1"/>
</dbReference>
<dbReference type="GO" id="GO:0016747">
    <property type="term" value="F:acyltransferase activity, transferring groups other than amino-acyl groups"/>
    <property type="evidence" value="ECO:0007669"/>
    <property type="project" value="InterPro"/>
</dbReference>
<dbReference type="PANTHER" id="PTHR43877:SF2">
    <property type="entry name" value="AMINOALKYLPHOSPHONATE N-ACETYLTRANSFERASE-RELATED"/>
    <property type="match status" value="1"/>
</dbReference>
<dbReference type="PROSITE" id="PS51186">
    <property type="entry name" value="GNAT"/>
    <property type="match status" value="1"/>
</dbReference>
<evidence type="ECO:0000313" key="4">
    <source>
        <dbReference type="EMBL" id="OXS99608.1"/>
    </source>
</evidence>
<dbReference type="EMBL" id="NBYO01000003">
    <property type="protein sequence ID" value="OXS99608.1"/>
    <property type="molecule type" value="Genomic_DNA"/>
</dbReference>
<protein>
    <submittedName>
        <fullName evidence="4">GNAT family N-acetyltransferase</fullName>
    </submittedName>
</protein>